<evidence type="ECO:0000313" key="9">
    <source>
        <dbReference type="Proteomes" id="UP000001411"/>
    </source>
</evidence>
<comment type="function">
    <text evidence="5">Methylates the class 1 translation termination release factors RF1/PrfA and RF2/PrfB on the glutamine residue of the universally conserved GGQ motif.</text>
</comment>
<dbReference type="GeneID" id="50018185"/>
<dbReference type="Pfam" id="PF05175">
    <property type="entry name" value="MTS"/>
    <property type="match status" value="1"/>
</dbReference>
<dbReference type="InterPro" id="IPR029063">
    <property type="entry name" value="SAM-dependent_MTases_sf"/>
</dbReference>
<dbReference type="HAMAP" id="MF_02126">
    <property type="entry name" value="RF_methyltr_PrmC"/>
    <property type="match status" value="1"/>
</dbReference>
<feature type="domain" description="Methyltransferase small" evidence="6">
    <location>
        <begin position="105"/>
        <end position="191"/>
    </location>
</feature>
<name>A0A0H2VHL0_STAES</name>
<comment type="caution">
    <text evidence="5">Lacks conserved residue(s) required for the propagation of feature annotation.</text>
</comment>
<reference evidence="8 9" key="1">
    <citation type="journal article" date="2003" name="Mol. Microbiol.">
        <title>Genome-based analysis of virulence genes in a non-biofilm-forming Staphylococcus epidermidis strain (ATCC 12228).</title>
        <authorList>
            <person name="Zhang Y.Q."/>
            <person name="Ren S.X."/>
            <person name="Li H.L."/>
            <person name="Wang Y.X."/>
            <person name="Fu G."/>
            <person name="Yang J."/>
            <person name="Qin Z.Q."/>
            <person name="Miao Y.G."/>
            <person name="Wang W.Y."/>
            <person name="Chen R.S."/>
            <person name="Shen Y."/>
            <person name="Chen Z."/>
            <person name="Yuan Z.H."/>
            <person name="Zhao G.P."/>
            <person name="Qu D."/>
            <person name="Danchin A."/>
            <person name="Wen Y.M."/>
        </authorList>
    </citation>
    <scope>NUCLEOTIDE SEQUENCE [LARGE SCALE GENOMIC DNA]</scope>
    <source>
        <strain evidence="9">ATCC 12228 / FDA PCI 1200</strain>
    </source>
</reference>
<organism evidence="8 9">
    <name type="scientific">Staphylococcus epidermidis (strain ATCC 12228 / FDA PCI 1200)</name>
    <dbReference type="NCBI Taxonomy" id="176280"/>
    <lineage>
        <taxon>Bacteria</taxon>
        <taxon>Bacillati</taxon>
        <taxon>Bacillota</taxon>
        <taxon>Bacilli</taxon>
        <taxon>Bacillales</taxon>
        <taxon>Staphylococcaceae</taxon>
        <taxon>Staphylococcus</taxon>
    </lineage>
</organism>
<dbReference type="NCBIfam" id="TIGR00536">
    <property type="entry name" value="hemK_fam"/>
    <property type="match status" value="1"/>
</dbReference>
<dbReference type="GO" id="GO:0102559">
    <property type="term" value="F:peptide chain release factor N(5)-glutamine methyltransferase activity"/>
    <property type="evidence" value="ECO:0007669"/>
    <property type="project" value="UniProtKB-EC"/>
</dbReference>
<sequence length="278" mass="31822">MVNYKEKFAEAKTIAVNEGFESTRAEWLFLDVFGWSKTDYLIHKDEQMSLTSINKLDKALDRMITGEPIQYIVGFQSFYGYQYKVNQHCLIPRPETEEVMLHFLELCKKTDTIADIGTGSGAIAITLKLLQPELNVIATDLYEDALNVAKQNASHYHQNIQFLRGNALKPLIENDIKLDGLISNPPYIGHSEIIDMESTVLNYEPHHALFAEKNGFAIYESILEDLPFVMKQGGHVVFEIGYSQGDILKRMIQDLYPEKEVEIFKDINGNQRIISIIW</sequence>
<feature type="binding site" evidence="5">
    <location>
        <begin position="117"/>
        <end position="121"/>
    </location>
    <ligand>
        <name>S-adenosyl-L-methionine</name>
        <dbReference type="ChEBI" id="CHEBI:59789"/>
    </ligand>
</feature>
<dbReference type="RefSeq" id="WP_002440566.1">
    <property type="nucleotide sequence ID" value="NC_004461.1"/>
</dbReference>
<dbReference type="PANTHER" id="PTHR18895:SF74">
    <property type="entry name" value="MTRF1L RELEASE FACTOR GLUTAMINE METHYLTRANSFERASE"/>
    <property type="match status" value="1"/>
</dbReference>
<evidence type="ECO:0000256" key="4">
    <source>
        <dbReference type="ARBA" id="ARBA00048391"/>
    </source>
</evidence>
<proteinExistence type="inferred from homology"/>
<dbReference type="AlphaFoldDB" id="A0A0H2VHL0"/>
<dbReference type="Gene3D" id="3.40.50.150">
    <property type="entry name" value="Vaccinia Virus protein VP39"/>
    <property type="match status" value="1"/>
</dbReference>
<evidence type="ECO:0000256" key="1">
    <source>
        <dbReference type="ARBA" id="ARBA00022603"/>
    </source>
</evidence>
<dbReference type="Gene3D" id="1.10.8.10">
    <property type="entry name" value="DNA helicase RuvA subunit, C-terminal domain"/>
    <property type="match status" value="1"/>
</dbReference>
<dbReference type="InterPro" id="IPR019874">
    <property type="entry name" value="RF_methyltr_PrmC"/>
</dbReference>
<dbReference type="KEGG" id="sep:SE_1715"/>
<dbReference type="EMBL" id="AE015929">
    <property type="protein sequence ID" value="AAO05314.1"/>
    <property type="molecule type" value="Genomic_DNA"/>
</dbReference>
<feature type="binding site" evidence="5">
    <location>
        <position position="184"/>
    </location>
    <ligand>
        <name>S-adenosyl-L-methionine</name>
        <dbReference type="ChEBI" id="CHEBI:59789"/>
    </ligand>
</feature>
<dbReference type="Proteomes" id="UP000001411">
    <property type="component" value="Chromosome"/>
</dbReference>
<dbReference type="InterPro" id="IPR050320">
    <property type="entry name" value="N5-glutamine_MTase"/>
</dbReference>
<dbReference type="SUPFAM" id="SSF53335">
    <property type="entry name" value="S-adenosyl-L-methionine-dependent methyltransferases"/>
    <property type="match status" value="1"/>
</dbReference>
<dbReference type="PANTHER" id="PTHR18895">
    <property type="entry name" value="HEMK METHYLTRANSFERASE"/>
    <property type="match status" value="1"/>
</dbReference>
<dbReference type="CDD" id="cd02440">
    <property type="entry name" value="AdoMet_MTases"/>
    <property type="match status" value="1"/>
</dbReference>
<dbReference type="PROSITE" id="PS00092">
    <property type="entry name" value="N6_MTASE"/>
    <property type="match status" value="1"/>
</dbReference>
<evidence type="ECO:0000256" key="3">
    <source>
        <dbReference type="ARBA" id="ARBA00022691"/>
    </source>
</evidence>
<dbReference type="InterPro" id="IPR007848">
    <property type="entry name" value="Small_mtfrase_dom"/>
</dbReference>
<dbReference type="PATRIC" id="fig|176280.10.peg.1675"/>
<dbReference type="GO" id="GO:0032259">
    <property type="term" value="P:methylation"/>
    <property type="evidence" value="ECO:0007669"/>
    <property type="project" value="UniProtKB-KW"/>
</dbReference>
<evidence type="ECO:0000256" key="2">
    <source>
        <dbReference type="ARBA" id="ARBA00022679"/>
    </source>
</evidence>
<accession>A0A0H2VHL0</accession>
<dbReference type="InterPro" id="IPR040758">
    <property type="entry name" value="PrmC_N"/>
</dbReference>
<gene>
    <name evidence="5" type="primary">prmC</name>
    <name evidence="8" type="ordered locus">SE_1715</name>
</gene>
<evidence type="ECO:0000256" key="5">
    <source>
        <dbReference type="HAMAP-Rule" id="MF_02126"/>
    </source>
</evidence>
<keyword evidence="1 5" id="KW-0489">Methyltransferase</keyword>
<dbReference type="InterPro" id="IPR004556">
    <property type="entry name" value="HemK-like"/>
</dbReference>
<comment type="similarity">
    <text evidence="5">Belongs to the protein N5-glutamine methyltransferase family. PrmC subfamily.</text>
</comment>
<feature type="binding site" evidence="5">
    <location>
        <position position="140"/>
    </location>
    <ligand>
        <name>S-adenosyl-L-methionine</name>
        <dbReference type="ChEBI" id="CHEBI:59789"/>
    </ligand>
</feature>
<feature type="binding site" evidence="5">
    <location>
        <begin position="184"/>
        <end position="187"/>
    </location>
    <ligand>
        <name>substrate</name>
    </ligand>
</feature>
<dbReference type="Pfam" id="PF17827">
    <property type="entry name" value="PrmC_N"/>
    <property type="match status" value="1"/>
</dbReference>
<evidence type="ECO:0000313" key="8">
    <source>
        <dbReference type="EMBL" id="AAO05314.1"/>
    </source>
</evidence>
<evidence type="ECO:0000259" key="7">
    <source>
        <dbReference type="Pfam" id="PF17827"/>
    </source>
</evidence>
<evidence type="ECO:0000259" key="6">
    <source>
        <dbReference type="Pfam" id="PF05175"/>
    </source>
</evidence>
<dbReference type="GO" id="GO:0003676">
    <property type="term" value="F:nucleic acid binding"/>
    <property type="evidence" value="ECO:0007669"/>
    <property type="project" value="InterPro"/>
</dbReference>
<dbReference type="NCBIfam" id="TIGR03534">
    <property type="entry name" value="RF_mod_PrmC"/>
    <property type="match status" value="1"/>
</dbReference>
<feature type="domain" description="Release factor glutamine methyltransferase N-terminal" evidence="7">
    <location>
        <begin position="19"/>
        <end position="74"/>
    </location>
</feature>
<comment type="catalytic activity">
    <reaction evidence="4 5">
        <text>L-glutaminyl-[peptide chain release factor] + S-adenosyl-L-methionine = N(5)-methyl-L-glutaminyl-[peptide chain release factor] + S-adenosyl-L-homocysteine + H(+)</text>
        <dbReference type="Rhea" id="RHEA:42896"/>
        <dbReference type="Rhea" id="RHEA-COMP:10271"/>
        <dbReference type="Rhea" id="RHEA-COMP:10272"/>
        <dbReference type="ChEBI" id="CHEBI:15378"/>
        <dbReference type="ChEBI" id="CHEBI:30011"/>
        <dbReference type="ChEBI" id="CHEBI:57856"/>
        <dbReference type="ChEBI" id="CHEBI:59789"/>
        <dbReference type="ChEBI" id="CHEBI:61891"/>
        <dbReference type="EC" id="2.1.1.297"/>
    </reaction>
</comment>
<dbReference type="HOGENOM" id="CLU_018398_3_2_9"/>
<keyword evidence="2 5" id="KW-0808">Transferase</keyword>
<dbReference type="InterPro" id="IPR002052">
    <property type="entry name" value="DNA_methylase_N6_adenine_CS"/>
</dbReference>
<dbReference type="EC" id="2.1.1.297" evidence="5"/>
<keyword evidence="3 5" id="KW-0949">S-adenosyl-L-methionine</keyword>
<protein>
    <recommendedName>
        <fullName evidence="5">Release factor glutamine methyltransferase</fullName>
        <shortName evidence="5">RF MTase</shortName>
        <ecNumber evidence="5">2.1.1.297</ecNumber>
    </recommendedName>
    <alternativeName>
        <fullName evidence="5">N5-glutamine methyltransferase PrmC</fullName>
    </alternativeName>
    <alternativeName>
        <fullName evidence="5">Protein-(glutamine-N5) MTase PrmC</fullName>
    </alternativeName>
    <alternativeName>
        <fullName evidence="5">Protein-glutamine N-methyltransferase PrmC</fullName>
    </alternativeName>
</protein>
<dbReference type="eggNOG" id="COG2890">
    <property type="taxonomic scope" value="Bacteria"/>
</dbReference>
<dbReference type="OrthoDB" id="9800643at2"/>